<evidence type="ECO:0000313" key="4">
    <source>
        <dbReference type="Proteomes" id="UP000054770"/>
    </source>
</evidence>
<dbReference type="Gene3D" id="3.30.1340.30">
    <property type="match status" value="1"/>
</dbReference>
<name>A0A158L182_9BURK</name>
<comment type="caution">
    <text evidence="3">The sequence shown here is derived from an EMBL/GenBank/DDBJ whole genome shotgun (WGS) entry which is preliminary data.</text>
</comment>
<feature type="domain" description="BON" evidence="2">
    <location>
        <begin position="170"/>
        <end position="238"/>
    </location>
</feature>
<reference evidence="3" key="1">
    <citation type="submission" date="2016-01" db="EMBL/GenBank/DDBJ databases">
        <authorList>
            <person name="Peeters C."/>
        </authorList>
    </citation>
    <scope>NUCLEOTIDE SEQUENCE [LARGE SCALE GENOMIC DNA]</scope>
    <source>
        <strain evidence="3">LMG 22940</strain>
    </source>
</reference>
<dbReference type="Pfam" id="PF04972">
    <property type="entry name" value="BON"/>
    <property type="match status" value="1"/>
</dbReference>
<proteinExistence type="predicted"/>
<dbReference type="AlphaFoldDB" id="A0A158L182"/>
<accession>A0A158L182</accession>
<protein>
    <submittedName>
        <fullName evidence="3">OsmY domain-containing protein</fullName>
    </submittedName>
</protein>
<dbReference type="EMBL" id="FCON02000242">
    <property type="protein sequence ID" value="SAL86749.1"/>
    <property type="molecule type" value="Genomic_DNA"/>
</dbReference>
<gene>
    <name evidence="3" type="ORF">AWB68_08138</name>
</gene>
<sequence length="240" mass="25836">MNGRFRARIASTLRAGRLSPLIQIKRSERTSTRGRGLTQINRRRPGEARLVLCLSALHPRGGRHEGTRLSRSPSKIARRTARAGTRGPPTRDRPMPCTTVCGVDLDILNGDVPGWEPEGGSMGDPKRTSRFTSVHFRRADRVGKAGGECDESFGDVTAVDNQITARPDFAAGATGERIGQALSRHAGREAHHTVVDARDGTVTLTGTIGAHAEHETARGAAWSTRSVHAVADNLEVESGR</sequence>
<organism evidence="3 4">
    <name type="scientific">Caballeronia choica</name>
    <dbReference type="NCBI Taxonomy" id="326476"/>
    <lineage>
        <taxon>Bacteria</taxon>
        <taxon>Pseudomonadati</taxon>
        <taxon>Pseudomonadota</taxon>
        <taxon>Betaproteobacteria</taxon>
        <taxon>Burkholderiales</taxon>
        <taxon>Burkholderiaceae</taxon>
        <taxon>Caballeronia</taxon>
    </lineage>
</organism>
<keyword evidence="4" id="KW-1185">Reference proteome</keyword>
<feature type="region of interest" description="Disordered" evidence="1">
    <location>
        <begin position="61"/>
        <end position="96"/>
    </location>
</feature>
<evidence type="ECO:0000313" key="3">
    <source>
        <dbReference type="EMBL" id="SAL86749.1"/>
    </source>
</evidence>
<evidence type="ECO:0000256" key="1">
    <source>
        <dbReference type="SAM" id="MobiDB-lite"/>
    </source>
</evidence>
<evidence type="ECO:0000259" key="2">
    <source>
        <dbReference type="PROSITE" id="PS50914"/>
    </source>
</evidence>
<dbReference type="Proteomes" id="UP000054770">
    <property type="component" value="Unassembled WGS sequence"/>
</dbReference>
<dbReference type="InterPro" id="IPR007055">
    <property type="entry name" value="BON_dom"/>
</dbReference>
<dbReference type="PROSITE" id="PS50914">
    <property type="entry name" value="BON"/>
    <property type="match status" value="1"/>
</dbReference>